<keyword evidence="3" id="KW-1185">Reference proteome</keyword>
<dbReference type="AlphaFoldDB" id="A0A7I4AFN9"/>
<keyword evidence="1" id="KW-0472">Membrane</keyword>
<dbReference type="Gramene" id="Pp3c12_22160V3.3">
    <property type="protein sequence ID" value="Pp3c12_22160V3.3"/>
    <property type="gene ID" value="Pp3c12_22160"/>
</dbReference>
<protein>
    <submittedName>
        <fullName evidence="2">Uncharacterized protein</fullName>
    </submittedName>
</protein>
<reference evidence="2 3" key="2">
    <citation type="journal article" date="2018" name="Plant J.">
        <title>The Physcomitrella patens chromosome-scale assembly reveals moss genome structure and evolution.</title>
        <authorList>
            <person name="Lang D."/>
            <person name="Ullrich K.K."/>
            <person name="Murat F."/>
            <person name="Fuchs J."/>
            <person name="Jenkins J."/>
            <person name="Haas F.B."/>
            <person name="Piednoel M."/>
            <person name="Gundlach H."/>
            <person name="Van Bel M."/>
            <person name="Meyberg R."/>
            <person name="Vives C."/>
            <person name="Morata J."/>
            <person name="Symeonidi A."/>
            <person name="Hiss M."/>
            <person name="Muchero W."/>
            <person name="Kamisugi Y."/>
            <person name="Saleh O."/>
            <person name="Blanc G."/>
            <person name="Decker E.L."/>
            <person name="van Gessel N."/>
            <person name="Grimwood J."/>
            <person name="Hayes R.D."/>
            <person name="Graham S.W."/>
            <person name="Gunter L.E."/>
            <person name="McDaniel S.F."/>
            <person name="Hoernstein S.N.W."/>
            <person name="Larsson A."/>
            <person name="Li F.W."/>
            <person name="Perroud P.F."/>
            <person name="Phillips J."/>
            <person name="Ranjan P."/>
            <person name="Rokshar D.S."/>
            <person name="Rothfels C.J."/>
            <person name="Schneider L."/>
            <person name="Shu S."/>
            <person name="Stevenson D.W."/>
            <person name="Thummler F."/>
            <person name="Tillich M."/>
            <person name="Villarreal Aguilar J.C."/>
            <person name="Widiez T."/>
            <person name="Wong G.K."/>
            <person name="Wymore A."/>
            <person name="Zhang Y."/>
            <person name="Zimmer A.D."/>
            <person name="Quatrano R.S."/>
            <person name="Mayer K.F.X."/>
            <person name="Goodstein D."/>
            <person name="Casacuberta J.M."/>
            <person name="Vandepoele K."/>
            <person name="Reski R."/>
            <person name="Cuming A.C."/>
            <person name="Tuskan G.A."/>
            <person name="Maumus F."/>
            <person name="Salse J."/>
            <person name="Schmutz J."/>
            <person name="Rensing S.A."/>
        </authorList>
    </citation>
    <scope>NUCLEOTIDE SEQUENCE [LARGE SCALE GENOMIC DNA]</scope>
    <source>
        <strain evidence="2 3">cv. Gransden 2004</strain>
    </source>
</reference>
<gene>
    <name evidence="2" type="primary">LOC112289381</name>
</gene>
<feature type="transmembrane region" description="Helical" evidence="1">
    <location>
        <begin position="67"/>
        <end position="87"/>
    </location>
</feature>
<keyword evidence="1" id="KW-0812">Transmembrane</keyword>
<dbReference type="EnsemblPlants" id="Pp3c12_22160V3.3">
    <property type="protein sequence ID" value="Pp3c12_22160V3.3"/>
    <property type="gene ID" value="Pp3c12_22160"/>
</dbReference>
<dbReference type="Proteomes" id="UP000006727">
    <property type="component" value="Chromosome 12"/>
</dbReference>
<dbReference type="InParanoid" id="A0A7I4AFN9"/>
<reference evidence="2 3" key="1">
    <citation type="journal article" date="2008" name="Science">
        <title>The Physcomitrella genome reveals evolutionary insights into the conquest of land by plants.</title>
        <authorList>
            <person name="Rensing S."/>
            <person name="Lang D."/>
            <person name="Zimmer A."/>
            <person name="Terry A."/>
            <person name="Salamov A."/>
            <person name="Shapiro H."/>
            <person name="Nishiyama T."/>
            <person name="Perroud P.-F."/>
            <person name="Lindquist E."/>
            <person name="Kamisugi Y."/>
            <person name="Tanahashi T."/>
            <person name="Sakakibara K."/>
            <person name="Fujita T."/>
            <person name="Oishi K."/>
            <person name="Shin-I T."/>
            <person name="Kuroki Y."/>
            <person name="Toyoda A."/>
            <person name="Suzuki Y."/>
            <person name="Hashimoto A."/>
            <person name="Yamaguchi K."/>
            <person name="Sugano A."/>
            <person name="Kohara Y."/>
            <person name="Fujiyama A."/>
            <person name="Anterola A."/>
            <person name="Aoki S."/>
            <person name="Ashton N."/>
            <person name="Barbazuk W.B."/>
            <person name="Barker E."/>
            <person name="Bennetzen J."/>
            <person name="Bezanilla M."/>
            <person name="Blankenship R."/>
            <person name="Cho S.H."/>
            <person name="Dutcher S."/>
            <person name="Estelle M."/>
            <person name="Fawcett J.A."/>
            <person name="Gundlach H."/>
            <person name="Hanada K."/>
            <person name="Heyl A."/>
            <person name="Hicks K.A."/>
            <person name="Hugh J."/>
            <person name="Lohr M."/>
            <person name="Mayer K."/>
            <person name="Melkozernov A."/>
            <person name="Murata T."/>
            <person name="Nelson D."/>
            <person name="Pils B."/>
            <person name="Prigge M."/>
            <person name="Reiss B."/>
            <person name="Renner T."/>
            <person name="Rombauts S."/>
            <person name="Rushton P."/>
            <person name="Sanderfoot A."/>
            <person name="Schween G."/>
            <person name="Shiu S.-H."/>
            <person name="Stueber K."/>
            <person name="Theodoulou F.L."/>
            <person name="Tu H."/>
            <person name="Van de Peer Y."/>
            <person name="Verrier P.J."/>
            <person name="Waters E."/>
            <person name="Wood A."/>
            <person name="Yang L."/>
            <person name="Cove D."/>
            <person name="Cuming A."/>
            <person name="Hasebe M."/>
            <person name="Lucas S."/>
            <person name="Mishler D.B."/>
            <person name="Reski R."/>
            <person name="Grigoriev I."/>
            <person name="Quatrano R.S."/>
            <person name="Boore J.L."/>
        </authorList>
    </citation>
    <scope>NUCLEOTIDE SEQUENCE [LARGE SCALE GENOMIC DNA]</scope>
    <source>
        <strain evidence="2 3">cv. Gransden 2004</strain>
    </source>
</reference>
<organism evidence="2 3">
    <name type="scientific">Physcomitrium patens</name>
    <name type="common">Spreading-leaved earth moss</name>
    <name type="synonym">Physcomitrella patens</name>
    <dbReference type="NCBI Taxonomy" id="3218"/>
    <lineage>
        <taxon>Eukaryota</taxon>
        <taxon>Viridiplantae</taxon>
        <taxon>Streptophyta</taxon>
        <taxon>Embryophyta</taxon>
        <taxon>Bryophyta</taxon>
        <taxon>Bryophytina</taxon>
        <taxon>Bryopsida</taxon>
        <taxon>Funariidae</taxon>
        <taxon>Funariales</taxon>
        <taxon>Funariaceae</taxon>
        <taxon>Physcomitrium</taxon>
    </lineage>
</organism>
<proteinExistence type="predicted"/>
<feature type="transmembrane region" description="Helical" evidence="1">
    <location>
        <begin position="136"/>
        <end position="154"/>
    </location>
</feature>
<sequence>MIEESQPICGETASPFGCREVEAEQTPSPGSHGTWSGFPAELGIKQREGAVEPTRSPPFTTVIRKTSVLGCLGIILGSLLWCIMHTVRSIQQWQPPLGKDVDPFCWPVVKSYLFLVAQLSLFVTVTLFAFTIPTLVMTWITALVMEYLFGFRVGRRGQKRLIESARGWAKEMSWSTFKSAMQEGKVFGGAAFLTLCLLPWVLGTSHIFAGQTCPSSDSSPGSLSSGLSS</sequence>
<accession>A0A7I4AFN9</accession>
<dbReference type="OrthoDB" id="1849803at2759"/>
<name>A0A7I4AFN9_PHYPA</name>
<reference evidence="2" key="3">
    <citation type="submission" date="2020-12" db="UniProtKB">
        <authorList>
            <consortium name="EnsemblPlants"/>
        </authorList>
    </citation>
    <scope>IDENTIFICATION</scope>
</reference>
<feature type="transmembrane region" description="Helical" evidence="1">
    <location>
        <begin position="186"/>
        <end position="209"/>
    </location>
</feature>
<dbReference type="EMBL" id="ABEU02000012">
    <property type="status" value="NOT_ANNOTATED_CDS"/>
    <property type="molecule type" value="Genomic_DNA"/>
</dbReference>
<evidence type="ECO:0000313" key="3">
    <source>
        <dbReference type="Proteomes" id="UP000006727"/>
    </source>
</evidence>
<evidence type="ECO:0000313" key="2">
    <source>
        <dbReference type="EnsemblPlants" id="Pp3c12_22160V3.3"/>
    </source>
</evidence>
<evidence type="ECO:0000256" key="1">
    <source>
        <dbReference type="SAM" id="Phobius"/>
    </source>
</evidence>
<keyword evidence="1" id="KW-1133">Transmembrane helix</keyword>